<dbReference type="SUPFAM" id="SSF47598">
    <property type="entry name" value="Ribbon-helix-helix"/>
    <property type="match status" value="1"/>
</dbReference>
<dbReference type="InterPro" id="IPR013321">
    <property type="entry name" value="Arc_rbn_hlx_hlx"/>
</dbReference>
<dbReference type="Gene3D" id="1.10.1220.10">
    <property type="entry name" value="Met repressor-like"/>
    <property type="match status" value="1"/>
</dbReference>
<keyword evidence="18 20" id="KW-0804">Transcription</keyword>
<feature type="domain" description="ABC transporter" evidence="22">
    <location>
        <begin position="4"/>
        <end position="252"/>
    </location>
</feature>
<dbReference type="NCBIfam" id="NF003381">
    <property type="entry name" value="PRK04460.1"/>
    <property type="match status" value="1"/>
</dbReference>
<dbReference type="SUPFAM" id="SSF55021">
    <property type="entry name" value="ACT-like"/>
    <property type="match status" value="1"/>
</dbReference>
<comment type="cofactor">
    <cofactor evidence="20">
        <name>Ni(2+)</name>
        <dbReference type="ChEBI" id="CHEBI:49786"/>
    </cofactor>
    <text evidence="20">Binds 1 nickel ion per subunit.</text>
</comment>
<dbReference type="GO" id="GO:0005524">
    <property type="term" value="F:ATP binding"/>
    <property type="evidence" value="ECO:0007669"/>
    <property type="project" value="UniProtKB-UniRule"/>
</dbReference>
<dbReference type="InterPro" id="IPR027417">
    <property type="entry name" value="P-loop_NTPase"/>
</dbReference>
<dbReference type="CDD" id="cd22231">
    <property type="entry name" value="RHH_NikR_HicB-like"/>
    <property type="match status" value="1"/>
</dbReference>
<dbReference type="Pfam" id="PF08753">
    <property type="entry name" value="NikR_C"/>
    <property type="match status" value="1"/>
</dbReference>
<dbReference type="PROSITE" id="PS00211">
    <property type="entry name" value="ABC_TRANSPORTER_1"/>
    <property type="match status" value="1"/>
</dbReference>
<dbReference type="Pfam" id="PF00005">
    <property type="entry name" value="ABC_tran"/>
    <property type="match status" value="1"/>
</dbReference>
<comment type="function">
    <text evidence="19 20">Transcriptional repressor of the nikABCDE operon. Is active in the presence of excessive concentrations of intracellular nickel.</text>
</comment>
<protein>
    <recommendedName>
        <fullName evidence="3 20">Nickel-responsive regulator</fullName>
    </recommendedName>
</protein>
<dbReference type="GO" id="GO:0016887">
    <property type="term" value="F:ATP hydrolysis activity"/>
    <property type="evidence" value="ECO:0007669"/>
    <property type="project" value="InterPro"/>
</dbReference>
<keyword evidence="4 21" id="KW-0813">Transport</keyword>
<dbReference type="InterPro" id="IPR027271">
    <property type="entry name" value="Acetolactate_synth/TF_NikR_C"/>
</dbReference>
<dbReference type="InterPro" id="IPR010985">
    <property type="entry name" value="Ribbon_hlx_hlx"/>
</dbReference>
<evidence type="ECO:0000256" key="12">
    <source>
        <dbReference type="ARBA" id="ARBA00022967"/>
    </source>
</evidence>
<keyword evidence="7 21" id="KW-0997">Cell inner membrane</keyword>
<comment type="subcellular location">
    <subcellularLocation>
        <location evidence="21">Cell inner membrane</location>
        <topology evidence="21">Peripheral membrane protein</topology>
    </subcellularLocation>
</comment>
<feature type="binding site" evidence="20">
    <location>
        <position position="347"/>
    </location>
    <ligand>
        <name>Ni(2+)</name>
        <dbReference type="ChEBI" id="CHEBI:49786"/>
    </ligand>
</feature>
<evidence type="ECO:0000256" key="11">
    <source>
        <dbReference type="ARBA" id="ARBA00022840"/>
    </source>
</evidence>
<dbReference type="InterPro" id="IPR014864">
    <property type="entry name" value="TF_NikR_Ni-bd_C"/>
</dbReference>
<feature type="binding site" evidence="20">
    <location>
        <position position="360"/>
    </location>
    <ligand>
        <name>Ni(2+)</name>
        <dbReference type="ChEBI" id="CHEBI:49786"/>
    </ligand>
</feature>
<dbReference type="FunFam" id="3.40.50.300:FF:001020">
    <property type="entry name" value="Nickel import ATP-binding protein NikE"/>
    <property type="match status" value="1"/>
</dbReference>
<dbReference type="HAMAP" id="MF_00476">
    <property type="entry name" value="NikR"/>
    <property type="match status" value="1"/>
</dbReference>
<evidence type="ECO:0000256" key="8">
    <source>
        <dbReference type="ARBA" id="ARBA00022596"/>
    </source>
</evidence>
<dbReference type="Pfam" id="PF01402">
    <property type="entry name" value="RHH_1"/>
    <property type="match status" value="1"/>
</dbReference>
<dbReference type="InterPro" id="IPR003593">
    <property type="entry name" value="AAA+_ATPase"/>
</dbReference>
<evidence type="ECO:0000256" key="7">
    <source>
        <dbReference type="ARBA" id="ARBA00022519"/>
    </source>
</evidence>
<dbReference type="EMBL" id="CBWN010000016">
    <property type="protein sequence ID" value="CDL24717.1"/>
    <property type="molecule type" value="Genomic_DNA"/>
</dbReference>
<keyword evidence="10 21" id="KW-0547">Nucleotide-binding</keyword>
<evidence type="ECO:0000313" key="24">
    <source>
        <dbReference type="Proteomes" id="UP000019199"/>
    </source>
</evidence>
<dbReference type="Gene3D" id="3.30.70.1150">
    <property type="entry name" value="ACT-like. Chain A, domain 2"/>
    <property type="match status" value="1"/>
</dbReference>
<comment type="caution">
    <text evidence="23">The sequence shown here is derived from an EMBL/GenBank/DDBJ whole genome shotgun (WGS) entry which is preliminary data.</text>
</comment>
<keyword evidence="11 21" id="KW-0067">ATP-binding</keyword>
<evidence type="ECO:0000256" key="4">
    <source>
        <dbReference type="ARBA" id="ARBA00022448"/>
    </source>
</evidence>
<comment type="similarity">
    <text evidence="1 20">Belongs to the transcriptional regulatory CopG/NikR family.</text>
</comment>
<dbReference type="InterPro" id="IPR014160">
    <property type="entry name" value="Nickel_NikR_proteobac"/>
</dbReference>
<evidence type="ECO:0000313" key="23">
    <source>
        <dbReference type="EMBL" id="CDL24717.1"/>
    </source>
</evidence>
<dbReference type="InterPro" id="IPR017871">
    <property type="entry name" value="ABC_transporter-like_CS"/>
</dbReference>
<dbReference type="NCBIfam" id="NF002815">
    <property type="entry name" value="PRK02967.1"/>
    <property type="match status" value="1"/>
</dbReference>
<evidence type="ECO:0000256" key="5">
    <source>
        <dbReference type="ARBA" id="ARBA00022475"/>
    </source>
</evidence>
<keyword evidence="8 20" id="KW-0533">Nickel</keyword>
<sequence>MTLLNVCGLSHHYAHGGFSGKHQHQAVLNNVSLTLKSGETVALLGRSGCGKSTLARLLVGLESPSQGNISWRGEPLAKLNRAQRKAFRRDIQMVFQDSISAVNPRKTVREILREPMRHLLSLKKSEQLARASEMLKAVDLDDSVLDKRPPQLSGGQLQRVCLARALAVEPKLLILDEAVSNLDLVLQAGVIRLLKKLQQQFGTACLFITHDLRLVERFCQRVMVMDNGQIVETQVVGDKLTFSSDAGRVLQKRGITRIPRAPSHHRKGLTQMQRVTITLDDDLLETLDSLSQRRGYNNRSEAIRDILRSALAQEATQQHGTQGFAVLSYVYEHEKRDLASRIVSTQHHHHDLSVATLHVHINHDDCLEIAVLKGDMGDVQHFADDVIAQRGVRHGHLQCLPKED</sequence>
<dbReference type="NCBIfam" id="NF007739">
    <property type="entry name" value="PRK10419.1"/>
    <property type="match status" value="1"/>
</dbReference>
<reference evidence="23 24" key="1">
    <citation type="submission" date="2013-10" db="EMBL/GenBank/DDBJ databases">
        <title>Antibiotic resistance diversity of beta-lactamase producers in the General Hospital Vienna.</title>
        <authorList>
            <person name="Barisic I."/>
            <person name="Mitteregger D."/>
            <person name="Hirschl A.M."/>
            <person name="Noehammer C."/>
            <person name="Wiesinger-Mayr H."/>
        </authorList>
    </citation>
    <scope>NUCLEOTIDE SEQUENCE [LARGE SCALE GENOMIC DNA]</scope>
    <source>
        <strain evidence="23 24">ISC7</strain>
    </source>
</reference>
<gene>
    <name evidence="20" type="primary">nikR</name>
</gene>
<evidence type="ECO:0000256" key="19">
    <source>
        <dbReference type="ARBA" id="ARBA00024723"/>
    </source>
</evidence>
<evidence type="ECO:0000256" key="16">
    <source>
        <dbReference type="ARBA" id="ARBA00023125"/>
    </source>
</evidence>
<keyword evidence="6 20" id="KW-0678">Repressor</keyword>
<evidence type="ECO:0000256" key="1">
    <source>
        <dbReference type="ARBA" id="ARBA00008478"/>
    </source>
</evidence>
<keyword evidence="12 21" id="KW-1278">Translocase</keyword>
<evidence type="ECO:0000256" key="21">
    <source>
        <dbReference type="RuleBase" id="RU369064"/>
    </source>
</evidence>
<accession>W1EV99</accession>
<dbReference type="InterPro" id="IPR003439">
    <property type="entry name" value="ABC_transporter-like_ATP-bd"/>
</dbReference>
<dbReference type="Gene3D" id="3.40.50.300">
    <property type="entry name" value="P-loop containing nucleotide triphosphate hydrolases"/>
    <property type="match status" value="1"/>
</dbReference>
<feature type="binding site" evidence="20">
    <location>
        <position position="358"/>
    </location>
    <ligand>
        <name>Ni(2+)</name>
        <dbReference type="ChEBI" id="CHEBI:49786"/>
    </ligand>
</feature>
<evidence type="ECO:0000256" key="2">
    <source>
        <dbReference type="ARBA" id="ARBA00011881"/>
    </source>
</evidence>
<dbReference type="CDD" id="cd03257">
    <property type="entry name" value="ABC_NikE_OppD_transporters"/>
    <property type="match status" value="1"/>
</dbReference>
<comment type="function">
    <text evidence="21">Part of the ABC transporter complex NikABCDE involved in nickel import. Responsible for energy coupling to the transport system.</text>
</comment>
<dbReference type="GO" id="GO:0043565">
    <property type="term" value="F:sequence-specific DNA binding"/>
    <property type="evidence" value="ECO:0007669"/>
    <property type="project" value="UniProtKB-ARBA"/>
</dbReference>
<dbReference type="InterPro" id="IPR045865">
    <property type="entry name" value="ACT-like_dom_sf"/>
</dbReference>
<dbReference type="NCBIfam" id="TIGR02769">
    <property type="entry name" value="nickel_nikE"/>
    <property type="match status" value="1"/>
</dbReference>
<evidence type="ECO:0000256" key="17">
    <source>
        <dbReference type="ARBA" id="ARBA00023136"/>
    </source>
</evidence>
<dbReference type="GO" id="GO:0015413">
    <property type="term" value="F:ABC-type nickel transporter activity"/>
    <property type="evidence" value="ECO:0007669"/>
    <property type="project" value="UniProtKB-UniRule"/>
</dbReference>
<keyword evidence="9 20" id="KW-0479">Metal-binding</keyword>
<comment type="subunit">
    <text evidence="2 20">Homotetramer.</text>
</comment>
<organism evidence="23 24">
    <name type="scientific">Escherichia coli ISC7</name>
    <dbReference type="NCBI Taxonomy" id="1432555"/>
    <lineage>
        <taxon>Bacteria</taxon>
        <taxon>Pseudomonadati</taxon>
        <taxon>Pseudomonadota</taxon>
        <taxon>Gammaproteobacteria</taxon>
        <taxon>Enterobacterales</taxon>
        <taxon>Enterobacteriaceae</taxon>
        <taxon>Escherichia</taxon>
    </lineage>
</organism>
<comment type="catalytic activity">
    <reaction evidence="21">
        <text>Ni(2+)(out) + ATP + H2O = Ni(2+)(in) + ADP + phosphate + H(+)</text>
        <dbReference type="Rhea" id="RHEA:15557"/>
        <dbReference type="ChEBI" id="CHEBI:15377"/>
        <dbReference type="ChEBI" id="CHEBI:15378"/>
        <dbReference type="ChEBI" id="CHEBI:30616"/>
        <dbReference type="ChEBI" id="CHEBI:43474"/>
        <dbReference type="ChEBI" id="CHEBI:49786"/>
        <dbReference type="ChEBI" id="CHEBI:456216"/>
        <dbReference type="EC" id="7.2.2.11"/>
    </reaction>
</comment>
<keyword evidence="14 21" id="KW-0406">Ion transport</keyword>
<dbReference type="SMART" id="SM00382">
    <property type="entry name" value="AAA"/>
    <property type="match status" value="1"/>
</dbReference>
<dbReference type="PROSITE" id="PS50893">
    <property type="entry name" value="ABC_TRANSPORTER_2"/>
    <property type="match status" value="1"/>
</dbReference>
<dbReference type="GO" id="GO:0010045">
    <property type="term" value="P:response to nickel cation"/>
    <property type="evidence" value="ECO:0007669"/>
    <property type="project" value="InterPro"/>
</dbReference>
<evidence type="ECO:0000256" key="15">
    <source>
        <dbReference type="ARBA" id="ARBA00023112"/>
    </source>
</evidence>
<dbReference type="GO" id="GO:0005886">
    <property type="term" value="C:plasma membrane"/>
    <property type="evidence" value="ECO:0007669"/>
    <property type="project" value="UniProtKB-SubCell"/>
</dbReference>
<dbReference type="PANTHER" id="PTHR43776">
    <property type="entry name" value="TRANSPORT ATP-BINDING PROTEIN"/>
    <property type="match status" value="1"/>
</dbReference>
<dbReference type="NCBIfam" id="TIGR02793">
    <property type="entry name" value="nikR"/>
    <property type="match status" value="1"/>
</dbReference>
<evidence type="ECO:0000256" key="18">
    <source>
        <dbReference type="ARBA" id="ARBA00023163"/>
    </source>
</evidence>
<dbReference type="PANTHER" id="PTHR43776:SF7">
    <property type="entry name" value="D,D-DIPEPTIDE TRANSPORT ATP-BINDING PROTEIN DDPF-RELATED"/>
    <property type="match status" value="1"/>
</dbReference>
<evidence type="ECO:0000256" key="6">
    <source>
        <dbReference type="ARBA" id="ARBA00022491"/>
    </source>
</evidence>
<evidence type="ECO:0000256" key="10">
    <source>
        <dbReference type="ARBA" id="ARBA00022741"/>
    </source>
</evidence>
<dbReference type="InterPro" id="IPR014137">
    <property type="entry name" value="Nickel_NikE"/>
</dbReference>
<comment type="subunit">
    <text evidence="21">The complex is composed of two ATP-binding proteins (NikD and NikE), two transmembrane proteins (NikB and NikC) and a solute-binding protein (NikA).</text>
</comment>
<keyword evidence="17 21" id="KW-0472">Membrane</keyword>
<dbReference type="InterPro" id="IPR050319">
    <property type="entry name" value="ABC_transp_ATP-bind"/>
</dbReference>
<name>W1EV99_ECOLX</name>
<evidence type="ECO:0000256" key="20">
    <source>
        <dbReference type="HAMAP-Rule" id="MF_00476"/>
    </source>
</evidence>
<keyword evidence="13 20" id="KW-0805">Transcription regulation</keyword>
<evidence type="ECO:0000259" key="22">
    <source>
        <dbReference type="PROSITE" id="PS50893"/>
    </source>
</evidence>
<dbReference type="FunFam" id="1.10.1220.10:FF:000001">
    <property type="entry name" value="Nickel-responsive regulator"/>
    <property type="match status" value="1"/>
</dbReference>
<keyword evidence="16 20" id="KW-0238">DNA-binding</keyword>
<dbReference type="FunFam" id="3.30.70.1150:FF:000002">
    <property type="entry name" value="Nickel-responsive regulator"/>
    <property type="match status" value="1"/>
</dbReference>
<dbReference type="Proteomes" id="UP000019199">
    <property type="component" value="Unassembled WGS sequence"/>
</dbReference>
<evidence type="ECO:0000256" key="13">
    <source>
        <dbReference type="ARBA" id="ARBA00023015"/>
    </source>
</evidence>
<feature type="binding site" evidence="20">
    <location>
        <position position="366"/>
    </location>
    <ligand>
        <name>Ni(2+)</name>
        <dbReference type="ChEBI" id="CHEBI:49786"/>
    </ligand>
</feature>
<dbReference type="InterPro" id="IPR002145">
    <property type="entry name" value="CopG"/>
</dbReference>
<evidence type="ECO:0000256" key="9">
    <source>
        <dbReference type="ARBA" id="ARBA00022723"/>
    </source>
</evidence>
<proteinExistence type="inferred from homology"/>
<dbReference type="InterPro" id="IPR022988">
    <property type="entry name" value="Ni_resp_reg_NikR"/>
</dbReference>
<dbReference type="SUPFAM" id="SSF52540">
    <property type="entry name" value="P-loop containing nucleoside triphosphate hydrolases"/>
    <property type="match status" value="1"/>
</dbReference>
<keyword evidence="15 21" id="KW-0921">Nickel transport</keyword>
<keyword evidence="5 21" id="KW-1003">Cell membrane</keyword>
<dbReference type="GO" id="GO:0003700">
    <property type="term" value="F:DNA-binding transcription factor activity"/>
    <property type="evidence" value="ECO:0007669"/>
    <property type="project" value="UniProtKB-UniRule"/>
</dbReference>
<comment type="similarity">
    <text evidence="21">Belongs to the ABC transporter superfamily. Nickel importer (TC 3.A.1.5.3) family.</text>
</comment>
<dbReference type="AlphaFoldDB" id="W1EV99"/>
<evidence type="ECO:0000256" key="3">
    <source>
        <dbReference type="ARBA" id="ARBA00016818"/>
    </source>
</evidence>
<dbReference type="GO" id="GO:0016151">
    <property type="term" value="F:nickel cation binding"/>
    <property type="evidence" value="ECO:0007669"/>
    <property type="project" value="UniProtKB-UniRule"/>
</dbReference>
<evidence type="ECO:0000256" key="14">
    <source>
        <dbReference type="ARBA" id="ARBA00023065"/>
    </source>
</evidence>